<accession>A0A7R9F5Q4</accession>
<gene>
    <name evidence="2" type="ORF">TBIB3V08_LOCUS9792</name>
</gene>
<feature type="compositionally biased region" description="Low complexity" evidence="1">
    <location>
        <begin position="109"/>
        <end position="120"/>
    </location>
</feature>
<organism evidence="2">
    <name type="scientific">Timema bartmani</name>
    <dbReference type="NCBI Taxonomy" id="61472"/>
    <lineage>
        <taxon>Eukaryota</taxon>
        <taxon>Metazoa</taxon>
        <taxon>Ecdysozoa</taxon>
        <taxon>Arthropoda</taxon>
        <taxon>Hexapoda</taxon>
        <taxon>Insecta</taxon>
        <taxon>Pterygota</taxon>
        <taxon>Neoptera</taxon>
        <taxon>Polyneoptera</taxon>
        <taxon>Phasmatodea</taxon>
        <taxon>Timematodea</taxon>
        <taxon>Timematoidea</taxon>
        <taxon>Timematidae</taxon>
        <taxon>Timema</taxon>
    </lineage>
</organism>
<dbReference type="EMBL" id="OD568931">
    <property type="protein sequence ID" value="CAD7447479.1"/>
    <property type="molecule type" value="Genomic_DNA"/>
</dbReference>
<evidence type="ECO:0000313" key="2">
    <source>
        <dbReference type="EMBL" id="CAD7447479.1"/>
    </source>
</evidence>
<sequence length="293" mass="30157">MCLSLFYFSRRGLLYVTPFFPYPVKNPTAAPITPFPPPINLIWAGVREFLCQPHPSPRVHHAFSSRNFVNHSGVLTSPKHSMLYFFHHYELPVILQQAQLQQLLIRTQHGPQGQQGAEAPPAAPPPAPESPNSTSDGATQTVVASTEPSIGAGASSTPLSGNVASSSVESGNVASSSVESGNVASCSVESGNLSSLLVGAINVASPPTLESGNVAWPPTLESGTVATPLTLASGDNNVAPSTLENGAVASPSTLASCDASSPGLGLHPDIDNEAVVSTSSALDEVTSFPSSAP</sequence>
<proteinExistence type="predicted"/>
<dbReference type="AlphaFoldDB" id="A0A7R9F5Q4"/>
<protein>
    <submittedName>
        <fullName evidence="2">Uncharacterized protein</fullName>
    </submittedName>
</protein>
<evidence type="ECO:0000256" key="1">
    <source>
        <dbReference type="SAM" id="MobiDB-lite"/>
    </source>
</evidence>
<feature type="compositionally biased region" description="Polar residues" evidence="1">
    <location>
        <begin position="130"/>
        <end position="159"/>
    </location>
</feature>
<name>A0A7R9F5Q4_9NEOP</name>
<reference evidence="2" key="1">
    <citation type="submission" date="2020-11" db="EMBL/GenBank/DDBJ databases">
        <authorList>
            <person name="Tran Van P."/>
        </authorList>
    </citation>
    <scope>NUCLEOTIDE SEQUENCE</scope>
</reference>
<feature type="region of interest" description="Disordered" evidence="1">
    <location>
        <begin position="109"/>
        <end position="168"/>
    </location>
</feature>